<protein>
    <submittedName>
        <fullName evidence="4">Putative NBD/HSP70 family sugar kinase</fullName>
    </submittedName>
</protein>
<dbReference type="PANTHER" id="PTHR18964">
    <property type="entry name" value="ROK (REPRESSOR, ORF, KINASE) FAMILY"/>
    <property type="match status" value="1"/>
</dbReference>
<sequence length="396" mass="43524">MMNVKLPTIKKQVFDRIIRSGLVSKAELMKRLTVTSTSLTRILEELLTDGLILASELGRSTGGRKPILYRVNPSHRAVFGLEISRFSSSIGLYDLNLKPLAFERWKMDDQMTPERLIGKITVLAERMLNDCHIEREKVIGIGIGAVGPLSREDGIMLKPRYFPAEGWSNVAICESLEQSLGLPALLDNGANTAIIGEHWALRTEEVEHMLYVHAGVGLRTAMMSGGQIVRGAVDMEGSFGQMIIQTDGPRLGDEGNYGALEAMVSIPALEKKIRSQLTMGKSSTLIALPAEDIRFDALQDAFAKGDSFVTEQFMQTATYLGIGIANLINILHPEAVILGGPLVNVDKKIYDTVIEVARSNIYYSPQYEPRFSQGQLTEDAVTAGAAVMLLQEWDLS</sequence>
<keyword evidence="4" id="KW-0808">Transferase</keyword>
<comment type="caution">
    <text evidence="4">The sequence shown here is derived from an EMBL/GenBank/DDBJ whole genome shotgun (WGS) entry which is preliminary data.</text>
</comment>
<proteinExistence type="inferred from homology"/>
<accession>A0A368VS63</accession>
<keyword evidence="5" id="KW-1185">Reference proteome</keyword>
<evidence type="ECO:0000313" key="4">
    <source>
        <dbReference type="EMBL" id="RCW42283.1"/>
    </source>
</evidence>
<keyword evidence="4" id="KW-0418">Kinase</keyword>
<dbReference type="Proteomes" id="UP000252415">
    <property type="component" value="Unassembled WGS sequence"/>
</dbReference>
<dbReference type="OrthoDB" id="9796533at2"/>
<dbReference type="PANTHER" id="PTHR18964:SF149">
    <property type="entry name" value="BIFUNCTIONAL UDP-N-ACETYLGLUCOSAMINE 2-EPIMERASE_N-ACETYLMANNOSAMINE KINASE"/>
    <property type="match status" value="1"/>
</dbReference>
<dbReference type="GO" id="GO:0042732">
    <property type="term" value="P:D-xylose metabolic process"/>
    <property type="evidence" value="ECO:0007669"/>
    <property type="project" value="UniProtKB-KW"/>
</dbReference>
<name>A0A368VS63_9BACL</name>
<evidence type="ECO:0000256" key="3">
    <source>
        <dbReference type="ARBA" id="ARBA00022629"/>
    </source>
</evidence>
<dbReference type="InterPro" id="IPR043129">
    <property type="entry name" value="ATPase_NBD"/>
</dbReference>
<dbReference type="SUPFAM" id="SSF53067">
    <property type="entry name" value="Actin-like ATPase domain"/>
    <property type="match status" value="1"/>
</dbReference>
<dbReference type="Gene3D" id="3.30.420.40">
    <property type="match status" value="2"/>
</dbReference>
<dbReference type="SUPFAM" id="SSF46785">
    <property type="entry name" value="Winged helix' DNA-binding domain"/>
    <property type="match status" value="1"/>
</dbReference>
<dbReference type="InterPro" id="IPR036388">
    <property type="entry name" value="WH-like_DNA-bd_sf"/>
</dbReference>
<dbReference type="RefSeq" id="WP_114382817.1">
    <property type="nucleotide sequence ID" value="NZ_QPJD01000017.1"/>
</dbReference>
<comment type="function">
    <text evidence="1">Transcriptional repressor of xylose-utilizing enzymes.</text>
</comment>
<dbReference type="Gene3D" id="1.10.10.10">
    <property type="entry name" value="Winged helix-like DNA-binding domain superfamily/Winged helix DNA-binding domain"/>
    <property type="match status" value="1"/>
</dbReference>
<evidence type="ECO:0000256" key="2">
    <source>
        <dbReference type="ARBA" id="ARBA00006479"/>
    </source>
</evidence>
<gene>
    <name evidence="4" type="ORF">DFP97_1176</name>
</gene>
<reference evidence="4 5" key="1">
    <citation type="submission" date="2018-07" db="EMBL/GenBank/DDBJ databases">
        <title>Genomic Encyclopedia of Type Strains, Phase III (KMG-III): the genomes of soil and plant-associated and newly described type strains.</title>
        <authorList>
            <person name="Whitman W."/>
        </authorList>
    </citation>
    <scope>NUCLEOTIDE SEQUENCE [LARGE SCALE GENOMIC DNA]</scope>
    <source>
        <strain evidence="4 5">CECT 7506</strain>
    </source>
</reference>
<dbReference type="Pfam" id="PF00480">
    <property type="entry name" value="ROK"/>
    <property type="match status" value="1"/>
</dbReference>
<dbReference type="GO" id="GO:0016301">
    <property type="term" value="F:kinase activity"/>
    <property type="evidence" value="ECO:0007669"/>
    <property type="project" value="UniProtKB-KW"/>
</dbReference>
<dbReference type="InterPro" id="IPR036390">
    <property type="entry name" value="WH_DNA-bd_sf"/>
</dbReference>
<evidence type="ECO:0000313" key="5">
    <source>
        <dbReference type="Proteomes" id="UP000252415"/>
    </source>
</evidence>
<keyword evidence="3" id="KW-0859">Xylose metabolism</keyword>
<evidence type="ECO:0000256" key="1">
    <source>
        <dbReference type="ARBA" id="ARBA00002486"/>
    </source>
</evidence>
<dbReference type="InterPro" id="IPR000600">
    <property type="entry name" value="ROK"/>
</dbReference>
<dbReference type="EMBL" id="QPJD01000017">
    <property type="protein sequence ID" value="RCW42283.1"/>
    <property type="molecule type" value="Genomic_DNA"/>
</dbReference>
<keyword evidence="3" id="KW-0119">Carbohydrate metabolism</keyword>
<organism evidence="4 5">
    <name type="scientific">Paenibacillus prosopidis</name>
    <dbReference type="NCBI Taxonomy" id="630520"/>
    <lineage>
        <taxon>Bacteria</taxon>
        <taxon>Bacillati</taxon>
        <taxon>Bacillota</taxon>
        <taxon>Bacilli</taxon>
        <taxon>Bacillales</taxon>
        <taxon>Paenibacillaceae</taxon>
        <taxon>Paenibacillus</taxon>
    </lineage>
</organism>
<dbReference type="AlphaFoldDB" id="A0A368VS63"/>
<comment type="similarity">
    <text evidence="2">Belongs to the ROK (NagC/XylR) family.</text>
</comment>